<gene>
    <name evidence="2" type="ORF">LY90DRAFT_513329</name>
</gene>
<reference evidence="2 3" key="1">
    <citation type="submission" date="2016-08" db="EMBL/GenBank/DDBJ databases">
        <title>A Parts List for Fungal Cellulosomes Revealed by Comparative Genomics.</title>
        <authorList>
            <consortium name="DOE Joint Genome Institute"/>
            <person name="Haitjema C.H."/>
            <person name="Gilmore S.P."/>
            <person name="Henske J.K."/>
            <person name="Solomon K.V."/>
            <person name="De Groot R."/>
            <person name="Kuo A."/>
            <person name="Mondo S.J."/>
            <person name="Salamov A.A."/>
            <person name="Labutti K."/>
            <person name="Zhao Z."/>
            <person name="Chiniquy J."/>
            <person name="Barry K."/>
            <person name="Brewer H.M."/>
            <person name="Purvine S.O."/>
            <person name="Wright A.T."/>
            <person name="Boxma B."/>
            <person name="Van Alen T."/>
            <person name="Hackstein J.H."/>
            <person name="Baker S.E."/>
            <person name="Grigoriev I.V."/>
            <person name="O'Malley M.A."/>
        </authorList>
    </citation>
    <scope>NUCLEOTIDE SEQUENCE [LARGE SCALE GENOMIC DNA]</scope>
    <source>
        <strain evidence="2 3">G1</strain>
    </source>
</reference>
<accession>A0A1Y2AZ49</accession>
<evidence type="ECO:0000313" key="2">
    <source>
        <dbReference type="EMBL" id="ORY27848.1"/>
    </source>
</evidence>
<keyword evidence="3" id="KW-1185">Reference proteome</keyword>
<name>A0A1Y2AZ49_9FUNG</name>
<feature type="transmembrane region" description="Helical" evidence="1">
    <location>
        <begin position="6"/>
        <end position="22"/>
    </location>
</feature>
<keyword evidence="1" id="KW-0472">Membrane</keyword>
<organism evidence="2 3">
    <name type="scientific">Neocallimastix californiae</name>
    <dbReference type="NCBI Taxonomy" id="1754190"/>
    <lineage>
        <taxon>Eukaryota</taxon>
        <taxon>Fungi</taxon>
        <taxon>Fungi incertae sedis</taxon>
        <taxon>Chytridiomycota</taxon>
        <taxon>Chytridiomycota incertae sedis</taxon>
        <taxon>Neocallimastigomycetes</taxon>
        <taxon>Neocallimastigales</taxon>
        <taxon>Neocallimastigaceae</taxon>
        <taxon>Neocallimastix</taxon>
    </lineage>
</organism>
<proteinExistence type="predicted"/>
<evidence type="ECO:0000256" key="1">
    <source>
        <dbReference type="SAM" id="Phobius"/>
    </source>
</evidence>
<dbReference type="EMBL" id="MCOG01000190">
    <property type="protein sequence ID" value="ORY27848.1"/>
    <property type="molecule type" value="Genomic_DNA"/>
</dbReference>
<feature type="transmembrane region" description="Helical" evidence="1">
    <location>
        <begin position="229"/>
        <end position="247"/>
    </location>
</feature>
<keyword evidence="1" id="KW-1133">Transmembrane helix</keyword>
<dbReference type="Proteomes" id="UP000193920">
    <property type="component" value="Unassembled WGS sequence"/>
</dbReference>
<comment type="caution">
    <text evidence="2">The sequence shown here is derived from an EMBL/GenBank/DDBJ whole genome shotgun (WGS) entry which is preliminary data.</text>
</comment>
<evidence type="ECO:0000313" key="3">
    <source>
        <dbReference type="Proteomes" id="UP000193920"/>
    </source>
</evidence>
<sequence length="248" mass="29432">MDDIKYFLYILLIINLFTVVFTKKYSVEDDYLYILHNIQEKTKLYNCTNIINSYKNCILDYNNDVIPDYNSLCDNFSNKICNLIIENIDNNVLQCEKEYRNQLVKVMTNIYHVSKLFCYRGDNSEFCPISRIFQKAKTVKENVNSEDFYSYSILHTYCLDESCSQYIDESYIGIYALYNIGIINDENIMSSLKYINDFIASRDCYKIRQAYGNVKSEENESFSNKNYRISVKLIIIILLFLFSSFYIF</sequence>
<dbReference type="OrthoDB" id="10354085at2759"/>
<dbReference type="AlphaFoldDB" id="A0A1Y2AZ49"/>
<keyword evidence="1" id="KW-0812">Transmembrane</keyword>
<protein>
    <submittedName>
        <fullName evidence="2">Uncharacterized protein</fullName>
    </submittedName>
</protein>